<proteinExistence type="predicted"/>
<dbReference type="RefSeq" id="WP_112672303.1">
    <property type="nucleotide sequence ID" value="NZ_PXXW01000055.1"/>
</dbReference>
<name>A0ABX9CAA2_9ACTN</name>
<reference evidence="1 2" key="1">
    <citation type="submission" date="2018-03" db="EMBL/GenBank/DDBJ databases">
        <title>Genomic framework for the identification of Micromonospora saelicesensis and Micromonospora noduli.</title>
        <authorList>
            <person name="Riesco R."/>
            <person name="Trujillo M.E."/>
        </authorList>
    </citation>
    <scope>NUCLEOTIDE SEQUENCE [LARGE SCALE GENOMIC DNA]</scope>
    <source>
        <strain evidence="1 2">GAR05</strain>
    </source>
</reference>
<protein>
    <submittedName>
        <fullName evidence="1">Uncharacterized protein</fullName>
    </submittedName>
</protein>
<dbReference type="EMBL" id="PXXW01000055">
    <property type="protein sequence ID" value="RAN92622.1"/>
    <property type="molecule type" value="Genomic_DNA"/>
</dbReference>
<accession>A0ABX9CAA2</accession>
<sequence>MNGTDRMRATAVATAKETIARQDAAAVAPIKADNFADLRMKLDIATDEELTATLAHWAARTGEIAAEYRLFVQAEITQRQATAALVAEMAPPTRWGTER</sequence>
<evidence type="ECO:0000313" key="1">
    <source>
        <dbReference type="EMBL" id="RAN92622.1"/>
    </source>
</evidence>
<comment type="caution">
    <text evidence="1">The sequence shown here is derived from an EMBL/GenBank/DDBJ whole genome shotgun (WGS) entry which is preliminary data.</text>
</comment>
<evidence type="ECO:0000313" key="2">
    <source>
        <dbReference type="Proteomes" id="UP000249334"/>
    </source>
</evidence>
<dbReference type="Proteomes" id="UP000249334">
    <property type="component" value="Unassembled WGS sequence"/>
</dbReference>
<keyword evidence="2" id="KW-1185">Reference proteome</keyword>
<gene>
    <name evidence="1" type="ORF">GAR05_06114</name>
</gene>
<organism evidence="1 2">
    <name type="scientific">Micromonospora saelicesensis</name>
    <dbReference type="NCBI Taxonomy" id="285676"/>
    <lineage>
        <taxon>Bacteria</taxon>
        <taxon>Bacillati</taxon>
        <taxon>Actinomycetota</taxon>
        <taxon>Actinomycetes</taxon>
        <taxon>Micromonosporales</taxon>
        <taxon>Micromonosporaceae</taxon>
        <taxon>Micromonospora</taxon>
    </lineage>
</organism>